<proteinExistence type="predicted"/>
<accession>A0A813F910</accession>
<evidence type="ECO:0000313" key="1">
    <source>
        <dbReference type="EMBL" id="CAE8606785.1"/>
    </source>
</evidence>
<comment type="caution">
    <text evidence="1">The sequence shown here is derived from an EMBL/GenBank/DDBJ whole genome shotgun (WGS) entry which is preliminary data.</text>
</comment>
<dbReference type="OrthoDB" id="10371713at2759"/>
<feature type="non-terminal residue" evidence="1">
    <location>
        <position position="1"/>
    </location>
</feature>
<sequence length="106" mass="12122">MQSVDLGDRRSWRKRLKHVVSLHLRQVPCLHGVLRNVPKCCTRRSYQTLGQDEEGDGSEAVDKRQNVSKTFGQVMMRISMLCMLAITALCIMRPSKLKGGETAEYW</sequence>
<feature type="non-terminal residue" evidence="1">
    <location>
        <position position="106"/>
    </location>
</feature>
<name>A0A813F910_POLGL</name>
<organism evidence="1 2">
    <name type="scientific">Polarella glacialis</name>
    <name type="common">Dinoflagellate</name>
    <dbReference type="NCBI Taxonomy" id="89957"/>
    <lineage>
        <taxon>Eukaryota</taxon>
        <taxon>Sar</taxon>
        <taxon>Alveolata</taxon>
        <taxon>Dinophyceae</taxon>
        <taxon>Suessiales</taxon>
        <taxon>Suessiaceae</taxon>
        <taxon>Polarella</taxon>
    </lineage>
</organism>
<dbReference type="Proteomes" id="UP000654075">
    <property type="component" value="Unassembled WGS sequence"/>
</dbReference>
<dbReference type="EMBL" id="CAJNNV010019836">
    <property type="protein sequence ID" value="CAE8606785.1"/>
    <property type="molecule type" value="Genomic_DNA"/>
</dbReference>
<keyword evidence="2" id="KW-1185">Reference proteome</keyword>
<reference evidence="1" key="1">
    <citation type="submission" date="2021-02" db="EMBL/GenBank/DDBJ databases">
        <authorList>
            <person name="Dougan E. K."/>
            <person name="Rhodes N."/>
            <person name="Thang M."/>
            <person name="Chan C."/>
        </authorList>
    </citation>
    <scope>NUCLEOTIDE SEQUENCE</scope>
</reference>
<dbReference type="AlphaFoldDB" id="A0A813F910"/>
<protein>
    <submittedName>
        <fullName evidence="1">Uncharacterized protein</fullName>
    </submittedName>
</protein>
<gene>
    <name evidence="1" type="ORF">PGLA1383_LOCUS24755</name>
</gene>
<evidence type="ECO:0000313" key="2">
    <source>
        <dbReference type="Proteomes" id="UP000654075"/>
    </source>
</evidence>